<dbReference type="Proteomes" id="UP000603904">
    <property type="component" value="Unassembled WGS sequence"/>
</dbReference>
<dbReference type="InterPro" id="IPR036890">
    <property type="entry name" value="HATPase_C_sf"/>
</dbReference>
<dbReference type="EMBL" id="BOOC01000030">
    <property type="protein sequence ID" value="GIH42284.1"/>
    <property type="molecule type" value="Genomic_DNA"/>
</dbReference>
<dbReference type="Pfam" id="PF00512">
    <property type="entry name" value="HisKA"/>
    <property type="match status" value="1"/>
</dbReference>
<comment type="caution">
    <text evidence="14">The sequence shown here is derived from an EMBL/GenBank/DDBJ whole genome shotgun (WGS) entry which is preliminary data.</text>
</comment>
<keyword evidence="7 14" id="KW-0418">Kinase</keyword>
<evidence type="ECO:0000256" key="1">
    <source>
        <dbReference type="ARBA" id="ARBA00000085"/>
    </source>
</evidence>
<dbReference type="CDD" id="cd06225">
    <property type="entry name" value="HAMP"/>
    <property type="match status" value="1"/>
</dbReference>
<gene>
    <name evidence="14" type="ORF">Mco01_52840</name>
</gene>
<dbReference type="GO" id="GO:0016301">
    <property type="term" value="F:kinase activity"/>
    <property type="evidence" value="ECO:0007669"/>
    <property type="project" value="UniProtKB-KW"/>
</dbReference>
<dbReference type="PROSITE" id="PS50109">
    <property type="entry name" value="HIS_KIN"/>
    <property type="match status" value="1"/>
</dbReference>
<dbReference type="CDD" id="cd00075">
    <property type="entry name" value="HATPase"/>
    <property type="match status" value="1"/>
</dbReference>
<dbReference type="PANTHER" id="PTHR45436">
    <property type="entry name" value="SENSOR HISTIDINE KINASE YKOH"/>
    <property type="match status" value="1"/>
</dbReference>
<reference evidence="14 15" key="1">
    <citation type="submission" date="2021-01" db="EMBL/GenBank/DDBJ databases">
        <title>Whole genome shotgun sequence of Microbispora corallina NBRC 16416.</title>
        <authorList>
            <person name="Komaki H."/>
            <person name="Tamura T."/>
        </authorList>
    </citation>
    <scope>NUCLEOTIDE SEQUENCE [LARGE SCALE GENOMIC DNA]</scope>
    <source>
        <strain evidence="14 15">NBRC 16416</strain>
    </source>
</reference>
<comment type="catalytic activity">
    <reaction evidence="1">
        <text>ATP + protein L-histidine = ADP + protein N-phospho-L-histidine.</text>
        <dbReference type="EC" id="2.7.13.3"/>
    </reaction>
</comment>
<dbReference type="InterPro" id="IPR050428">
    <property type="entry name" value="TCS_sensor_his_kinase"/>
</dbReference>
<evidence type="ECO:0000256" key="4">
    <source>
        <dbReference type="ARBA" id="ARBA00022553"/>
    </source>
</evidence>
<dbReference type="SUPFAM" id="SSF55874">
    <property type="entry name" value="ATPase domain of HSP90 chaperone/DNA topoisomerase II/histidine kinase"/>
    <property type="match status" value="1"/>
</dbReference>
<keyword evidence="15" id="KW-1185">Reference proteome</keyword>
<name>A0ABQ4G5G2_9ACTN</name>
<dbReference type="InterPro" id="IPR005467">
    <property type="entry name" value="His_kinase_dom"/>
</dbReference>
<feature type="domain" description="HAMP" evidence="13">
    <location>
        <begin position="179"/>
        <end position="231"/>
    </location>
</feature>
<dbReference type="InterPro" id="IPR003660">
    <property type="entry name" value="HAMP_dom"/>
</dbReference>
<accession>A0ABQ4G5G2</accession>
<dbReference type="InterPro" id="IPR004358">
    <property type="entry name" value="Sig_transdc_His_kin-like_C"/>
</dbReference>
<evidence type="ECO:0000256" key="5">
    <source>
        <dbReference type="ARBA" id="ARBA00022679"/>
    </source>
</evidence>
<dbReference type="SMART" id="SM00388">
    <property type="entry name" value="HisKA"/>
    <property type="match status" value="1"/>
</dbReference>
<comment type="subcellular location">
    <subcellularLocation>
        <location evidence="2">Cell membrane</location>
    </subcellularLocation>
</comment>
<evidence type="ECO:0000256" key="10">
    <source>
        <dbReference type="ARBA" id="ARBA00023136"/>
    </source>
</evidence>
<evidence type="ECO:0000313" key="14">
    <source>
        <dbReference type="EMBL" id="GIH42284.1"/>
    </source>
</evidence>
<dbReference type="PANTHER" id="PTHR45436:SF5">
    <property type="entry name" value="SENSOR HISTIDINE KINASE TRCS"/>
    <property type="match status" value="1"/>
</dbReference>
<evidence type="ECO:0000256" key="7">
    <source>
        <dbReference type="ARBA" id="ARBA00022777"/>
    </source>
</evidence>
<dbReference type="SMART" id="SM00304">
    <property type="entry name" value="HAMP"/>
    <property type="match status" value="1"/>
</dbReference>
<dbReference type="SUPFAM" id="SSF47384">
    <property type="entry name" value="Homodimeric domain of signal transducing histidine kinase"/>
    <property type="match status" value="1"/>
</dbReference>
<feature type="transmembrane region" description="Helical" evidence="11">
    <location>
        <begin position="7"/>
        <end position="30"/>
    </location>
</feature>
<evidence type="ECO:0000259" key="12">
    <source>
        <dbReference type="PROSITE" id="PS50109"/>
    </source>
</evidence>
<dbReference type="InterPro" id="IPR036097">
    <property type="entry name" value="HisK_dim/P_sf"/>
</dbReference>
<sequence length="461" mass="48716">MSLRTRLLAGLLGVSAVLLVVLSFVSVVVLRGHLLTRLEGQVLAATATAARRFVDEEPVSQALTGSTYAVASYNITLERARLVSGDASEASEVPRLVEALGKQRLLAYSTQSNTFSLDPTGRYELIAAAALARSGYRLVIVAVPMDAVDDPVRHLVLSELVTGGFLILFLAVGGRLLIASGLGPLEKMAVTAHRVAEGGDLSERMPEGSTEIGRLGGAINLMLDRIGEAFRDRGASEERVRRFAADASHELRTPLSTISGYAELYRAGAIPPEDLPKIMARIEGEAGRMGRLVGEMLELARLDRGAVLERSETDLSEIAREVAADSTALDSGHPIAVDAPHPVVAVVDDARIRQVLVNLLGNVRAHTPEGTPATVRVFRTDDAVALEVADKGPGMPPEQASRAFDRFQRGEERLSDGAGLGLSIVKAIAEAHGGRCHIISSPGGGTVVSIELPAMQEATGG</sequence>
<dbReference type="InterPro" id="IPR003594">
    <property type="entry name" value="HATPase_dom"/>
</dbReference>
<keyword evidence="4" id="KW-0597">Phosphoprotein</keyword>
<dbReference type="Gene3D" id="6.10.340.10">
    <property type="match status" value="1"/>
</dbReference>
<feature type="domain" description="Histidine kinase" evidence="12">
    <location>
        <begin position="246"/>
        <end position="456"/>
    </location>
</feature>
<evidence type="ECO:0000259" key="13">
    <source>
        <dbReference type="PROSITE" id="PS50885"/>
    </source>
</evidence>
<keyword evidence="10 11" id="KW-0472">Membrane</keyword>
<proteinExistence type="predicted"/>
<evidence type="ECO:0000256" key="6">
    <source>
        <dbReference type="ARBA" id="ARBA00022692"/>
    </source>
</evidence>
<protein>
    <recommendedName>
        <fullName evidence="3">histidine kinase</fullName>
        <ecNumber evidence="3">2.7.13.3</ecNumber>
    </recommendedName>
</protein>
<dbReference type="RefSeq" id="WP_204059522.1">
    <property type="nucleotide sequence ID" value="NZ_BAAAGP010000017.1"/>
</dbReference>
<evidence type="ECO:0000256" key="9">
    <source>
        <dbReference type="ARBA" id="ARBA00023012"/>
    </source>
</evidence>
<evidence type="ECO:0000313" key="15">
    <source>
        <dbReference type="Proteomes" id="UP000603904"/>
    </source>
</evidence>
<keyword evidence="6 11" id="KW-0812">Transmembrane</keyword>
<dbReference type="Pfam" id="PF02518">
    <property type="entry name" value="HATPase_c"/>
    <property type="match status" value="1"/>
</dbReference>
<evidence type="ECO:0000256" key="2">
    <source>
        <dbReference type="ARBA" id="ARBA00004236"/>
    </source>
</evidence>
<keyword evidence="5" id="KW-0808">Transferase</keyword>
<organism evidence="14 15">
    <name type="scientific">Microbispora corallina</name>
    <dbReference type="NCBI Taxonomy" id="83302"/>
    <lineage>
        <taxon>Bacteria</taxon>
        <taxon>Bacillati</taxon>
        <taxon>Actinomycetota</taxon>
        <taxon>Actinomycetes</taxon>
        <taxon>Streptosporangiales</taxon>
        <taxon>Streptosporangiaceae</taxon>
        <taxon>Microbispora</taxon>
    </lineage>
</organism>
<evidence type="ECO:0000256" key="11">
    <source>
        <dbReference type="SAM" id="Phobius"/>
    </source>
</evidence>
<keyword evidence="14" id="KW-0378">Hydrolase</keyword>
<dbReference type="EC" id="2.7.13.3" evidence="3"/>
<evidence type="ECO:0000256" key="3">
    <source>
        <dbReference type="ARBA" id="ARBA00012438"/>
    </source>
</evidence>
<dbReference type="Gene3D" id="1.10.287.130">
    <property type="match status" value="1"/>
</dbReference>
<keyword evidence="8 11" id="KW-1133">Transmembrane helix</keyword>
<dbReference type="Pfam" id="PF00672">
    <property type="entry name" value="HAMP"/>
    <property type="match status" value="1"/>
</dbReference>
<dbReference type="PRINTS" id="PR00344">
    <property type="entry name" value="BCTRLSENSOR"/>
</dbReference>
<dbReference type="GO" id="GO:0016787">
    <property type="term" value="F:hydrolase activity"/>
    <property type="evidence" value="ECO:0007669"/>
    <property type="project" value="UniProtKB-KW"/>
</dbReference>
<keyword evidence="9" id="KW-0902">Two-component regulatory system</keyword>
<dbReference type="SMART" id="SM00387">
    <property type="entry name" value="HATPase_c"/>
    <property type="match status" value="1"/>
</dbReference>
<dbReference type="InterPro" id="IPR003661">
    <property type="entry name" value="HisK_dim/P_dom"/>
</dbReference>
<dbReference type="PROSITE" id="PS50885">
    <property type="entry name" value="HAMP"/>
    <property type="match status" value="1"/>
</dbReference>
<evidence type="ECO:0000256" key="8">
    <source>
        <dbReference type="ARBA" id="ARBA00022989"/>
    </source>
</evidence>
<dbReference type="CDD" id="cd00082">
    <property type="entry name" value="HisKA"/>
    <property type="match status" value="1"/>
</dbReference>
<dbReference type="Gene3D" id="3.30.565.10">
    <property type="entry name" value="Histidine kinase-like ATPase, C-terminal domain"/>
    <property type="match status" value="1"/>
</dbReference>